<dbReference type="eggNOG" id="COG1846">
    <property type="taxonomic scope" value="Bacteria"/>
</dbReference>
<dbReference type="PRINTS" id="PR00598">
    <property type="entry name" value="HTHMARR"/>
</dbReference>
<name>Q24QU0_DESHY</name>
<dbReference type="InterPro" id="IPR000835">
    <property type="entry name" value="HTH_MarR-typ"/>
</dbReference>
<dbReference type="Proteomes" id="UP000001946">
    <property type="component" value="Chromosome"/>
</dbReference>
<dbReference type="PANTHER" id="PTHR42756:SF1">
    <property type="entry name" value="TRANSCRIPTIONAL REPRESSOR OF EMRAB OPERON"/>
    <property type="match status" value="1"/>
</dbReference>
<dbReference type="Gene3D" id="1.10.10.10">
    <property type="entry name" value="Winged helix-like DNA-binding domain superfamily/Winged helix DNA-binding domain"/>
    <property type="match status" value="1"/>
</dbReference>
<gene>
    <name evidence="5" type="ordered locus">DSY3813</name>
</gene>
<feature type="domain" description="HTH marR-type" evidence="4">
    <location>
        <begin position="7"/>
        <end position="135"/>
    </location>
</feature>
<dbReference type="EMBL" id="AP008230">
    <property type="protein sequence ID" value="BAE85602.1"/>
    <property type="molecule type" value="Genomic_DNA"/>
</dbReference>
<keyword evidence="6" id="KW-1185">Reference proteome</keyword>
<dbReference type="GO" id="GO:0003677">
    <property type="term" value="F:DNA binding"/>
    <property type="evidence" value="ECO:0007669"/>
    <property type="project" value="UniProtKB-KW"/>
</dbReference>
<dbReference type="Pfam" id="PF12802">
    <property type="entry name" value="MarR_2"/>
    <property type="match status" value="1"/>
</dbReference>
<dbReference type="HOGENOM" id="CLU_083287_12_1_9"/>
<evidence type="ECO:0000256" key="3">
    <source>
        <dbReference type="ARBA" id="ARBA00023163"/>
    </source>
</evidence>
<keyword evidence="3" id="KW-0804">Transcription</keyword>
<evidence type="ECO:0000313" key="5">
    <source>
        <dbReference type="EMBL" id="BAE85602.1"/>
    </source>
</evidence>
<organism evidence="5 6">
    <name type="scientific">Desulfitobacterium hafniense (strain Y51)</name>
    <dbReference type="NCBI Taxonomy" id="138119"/>
    <lineage>
        <taxon>Bacteria</taxon>
        <taxon>Bacillati</taxon>
        <taxon>Bacillota</taxon>
        <taxon>Clostridia</taxon>
        <taxon>Eubacteriales</taxon>
        <taxon>Desulfitobacteriaceae</taxon>
        <taxon>Desulfitobacterium</taxon>
    </lineage>
</organism>
<sequence length="142" mass="16450">MDYTKLAEEFLEKMYRVNRHRSHKQINESMQGELFVLQYIALHEGDVLPSEISNKMGISSARVAATLNSLEKKGLITRRIDTSDRRRILVELTLNGKEEAEKHFQMILKNVAEMLSALGERDAKEYVRIIGRLSEITSKYHE</sequence>
<protein>
    <recommendedName>
        <fullName evidence="4">HTH marR-type domain-containing protein</fullName>
    </recommendedName>
</protein>
<dbReference type="InterPro" id="IPR036388">
    <property type="entry name" value="WH-like_DNA-bd_sf"/>
</dbReference>
<dbReference type="SMART" id="SM00347">
    <property type="entry name" value="HTH_MARR"/>
    <property type="match status" value="1"/>
</dbReference>
<evidence type="ECO:0000256" key="1">
    <source>
        <dbReference type="ARBA" id="ARBA00023015"/>
    </source>
</evidence>
<dbReference type="AlphaFoldDB" id="Q24QU0"/>
<keyword evidence="1" id="KW-0805">Transcription regulation</keyword>
<dbReference type="InterPro" id="IPR036390">
    <property type="entry name" value="WH_DNA-bd_sf"/>
</dbReference>
<accession>Q24QU0</accession>
<dbReference type="KEGG" id="dsy:DSY3813"/>
<dbReference type="PANTHER" id="PTHR42756">
    <property type="entry name" value="TRANSCRIPTIONAL REGULATOR, MARR"/>
    <property type="match status" value="1"/>
</dbReference>
<dbReference type="SUPFAM" id="SSF46785">
    <property type="entry name" value="Winged helix' DNA-binding domain"/>
    <property type="match status" value="1"/>
</dbReference>
<dbReference type="PROSITE" id="PS50995">
    <property type="entry name" value="HTH_MARR_2"/>
    <property type="match status" value="1"/>
</dbReference>
<proteinExistence type="predicted"/>
<dbReference type="STRING" id="138119.DSY3813"/>
<evidence type="ECO:0000256" key="2">
    <source>
        <dbReference type="ARBA" id="ARBA00023125"/>
    </source>
</evidence>
<dbReference type="RefSeq" id="WP_011461399.1">
    <property type="nucleotide sequence ID" value="NC_007907.1"/>
</dbReference>
<keyword evidence="2" id="KW-0238">DNA-binding</keyword>
<dbReference type="GO" id="GO:0003700">
    <property type="term" value="F:DNA-binding transcription factor activity"/>
    <property type="evidence" value="ECO:0007669"/>
    <property type="project" value="InterPro"/>
</dbReference>
<evidence type="ECO:0000259" key="4">
    <source>
        <dbReference type="PROSITE" id="PS50995"/>
    </source>
</evidence>
<evidence type="ECO:0000313" key="6">
    <source>
        <dbReference type="Proteomes" id="UP000001946"/>
    </source>
</evidence>
<reference evidence="5 6" key="1">
    <citation type="journal article" date="2006" name="J. Bacteriol.">
        <title>Complete genome sequence of the dehalorespiring bacterium Desulfitobacterium hafniense Y51 and comparison with Dehalococcoides ethenogenes 195.</title>
        <authorList>
            <person name="Nonaka H."/>
            <person name="Keresztes G."/>
            <person name="Shinoda Y."/>
            <person name="Ikenaga Y."/>
            <person name="Abe M."/>
            <person name="Naito K."/>
            <person name="Inatomi K."/>
            <person name="Furukawa K."/>
            <person name="Inui M."/>
            <person name="Yukawa H."/>
        </authorList>
    </citation>
    <scope>NUCLEOTIDE SEQUENCE [LARGE SCALE GENOMIC DNA]</scope>
    <source>
        <strain evidence="5 6">Y51</strain>
    </source>
</reference>